<gene>
    <name evidence="2" type="ORF">TA07875</name>
</gene>
<dbReference type="OrthoDB" id="14911at2759"/>
<sequence>MFKFYDKKNNFNPSLDIDSFIYNIDSLNSKNYSNLKYFSASEITKWNGILTSLSSNFGKMSPGNIVHIFQDGNETLTDMLKEINKAKESVFLEMYIFDDSPVAEIFANALKNAALRGCKIVLLLDYIGSIRFSSKIQRELEEVGVKIHFFNPLRLNNSIGPVTFRNHKKLLIIDQKTAYCGSLNICKSSVGEDLGGDGGYIDVNVRINGPSVYDLCMSFLESLKIAKVNTDDLKFSERSEPLPGGSIVQIFESNTRKNKKDVLNSLLLVISKASNSIHLSTSYFIPPGSLRRSLISAKNRNLNIRMLLSGNSDLPGDTSSTYYILKKFFVPHNHPVLLIRSRFAKPIGNNFKVFMTRNRHYHGKVMVVDDIWSSIGSFNWDRLSSRRNMEITLGIFDPLVAHKLKQVQLENEKESYEYTRNHSLNRMKILKMYDCITYHIARFSEGNLVDGLSNERFNVVFKKTFIRTFVDQNVSEMFLTSNISSV</sequence>
<dbReference type="Gene3D" id="3.30.870.10">
    <property type="entry name" value="Endonuclease Chain A"/>
    <property type="match status" value="2"/>
</dbReference>
<dbReference type="GeneID" id="3862949"/>
<dbReference type="Pfam" id="PF13091">
    <property type="entry name" value="PLDc_2"/>
    <property type="match status" value="2"/>
</dbReference>
<accession>Q4U9X9</accession>
<reference evidence="2 3" key="1">
    <citation type="journal article" date="2005" name="Science">
        <title>Genome of the host-cell transforming parasite Theileria annulata compared with T. parva.</title>
        <authorList>
            <person name="Pain A."/>
            <person name="Renauld H."/>
            <person name="Berriman M."/>
            <person name="Murphy L."/>
            <person name="Yeats C.A."/>
            <person name="Weir W."/>
            <person name="Kerhornou A."/>
            <person name="Aslett M."/>
            <person name="Bishop R."/>
            <person name="Bouchier C."/>
            <person name="Cochet M."/>
            <person name="Coulson R.M.R."/>
            <person name="Cronin A."/>
            <person name="de Villiers E.P."/>
            <person name="Fraser A."/>
            <person name="Fosker N."/>
            <person name="Gardner M."/>
            <person name="Goble A."/>
            <person name="Griffiths-Jones S."/>
            <person name="Harris D.E."/>
            <person name="Katzer F."/>
            <person name="Larke N."/>
            <person name="Lord A."/>
            <person name="Maser P."/>
            <person name="McKellar S."/>
            <person name="Mooney P."/>
            <person name="Morton F."/>
            <person name="Nene V."/>
            <person name="O'Neil S."/>
            <person name="Price C."/>
            <person name="Quail M.A."/>
            <person name="Rabbinowitsch E."/>
            <person name="Rawlings N.D."/>
            <person name="Rutter S."/>
            <person name="Saunders D."/>
            <person name="Seeger K."/>
            <person name="Shah T."/>
            <person name="Squares R."/>
            <person name="Squares S."/>
            <person name="Tivey A."/>
            <person name="Walker A.R."/>
            <person name="Woodward J."/>
            <person name="Dobbelaere D.A.E."/>
            <person name="Langsley G."/>
            <person name="Rajandream M.A."/>
            <person name="McKeever D."/>
            <person name="Shiels B."/>
            <person name="Tait A."/>
            <person name="Barrell B.G."/>
            <person name="Hall N."/>
        </authorList>
    </citation>
    <scope>NUCLEOTIDE SEQUENCE [LARGE SCALE GENOMIC DNA]</scope>
    <source>
        <strain evidence="3">Ankara</strain>
    </source>
</reference>
<dbReference type="CDD" id="cd09110">
    <property type="entry name" value="PLDc_CLS_1"/>
    <property type="match status" value="1"/>
</dbReference>
<dbReference type="InParanoid" id="Q4U9X9"/>
<dbReference type="SMART" id="SM00155">
    <property type="entry name" value="PLDc"/>
    <property type="match status" value="2"/>
</dbReference>
<dbReference type="STRING" id="5874.Q4U9X9"/>
<dbReference type="PANTHER" id="PTHR21248">
    <property type="entry name" value="CARDIOLIPIN SYNTHASE"/>
    <property type="match status" value="1"/>
</dbReference>
<feature type="domain" description="PLD phosphodiesterase" evidence="1">
    <location>
        <begin position="357"/>
        <end position="384"/>
    </location>
</feature>
<dbReference type="PANTHER" id="PTHR21248:SF22">
    <property type="entry name" value="PHOSPHOLIPASE D"/>
    <property type="match status" value="1"/>
</dbReference>
<keyword evidence="3" id="KW-1185">Reference proteome</keyword>
<evidence type="ECO:0000259" key="1">
    <source>
        <dbReference type="PROSITE" id="PS50035"/>
    </source>
</evidence>
<organism evidence="2 3">
    <name type="scientific">Theileria annulata</name>
    <dbReference type="NCBI Taxonomy" id="5874"/>
    <lineage>
        <taxon>Eukaryota</taxon>
        <taxon>Sar</taxon>
        <taxon>Alveolata</taxon>
        <taxon>Apicomplexa</taxon>
        <taxon>Aconoidasida</taxon>
        <taxon>Piroplasmida</taxon>
        <taxon>Theileriidae</taxon>
        <taxon>Theileria</taxon>
    </lineage>
</organism>
<name>Q4U9X9_THEAN</name>
<dbReference type="GO" id="GO:0032049">
    <property type="term" value="P:cardiolipin biosynthetic process"/>
    <property type="evidence" value="ECO:0007669"/>
    <property type="project" value="UniProtKB-ARBA"/>
</dbReference>
<dbReference type="eggNOG" id="ENOG502RKKV">
    <property type="taxonomic scope" value="Eukaryota"/>
</dbReference>
<dbReference type="VEuPathDB" id="PiroplasmaDB:TA07875"/>
<dbReference type="KEGG" id="tan:TA07875"/>
<dbReference type="OMA" id="WLNFEVT"/>
<dbReference type="AlphaFoldDB" id="Q4U9X9"/>
<proteinExistence type="predicted"/>
<dbReference type="InterPro" id="IPR001736">
    <property type="entry name" value="PLipase_D/transphosphatidylase"/>
</dbReference>
<dbReference type="InterPro" id="IPR025202">
    <property type="entry name" value="PLD-like_dom"/>
</dbReference>
<dbReference type="PROSITE" id="PS50035">
    <property type="entry name" value="PLD"/>
    <property type="match status" value="2"/>
</dbReference>
<dbReference type="EMBL" id="CR940353">
    <property type="protein sequence ID" value="CAI76374.1"/>
    <property type="molecule type" value="Genomic_DNA"/>
</dbReference>
<evidence type="ECO:0000313" key="3">
    <source>
        <dbReference type="Proteomes" id="UP000001950"/>
    </source>
</evidence>
<evidence type="ECO:0000313" key="2">
    <source>
        <dbReference type="EMBL" id="CAI76374.1"/>
    </source>
</evidence>
<dbReference type="Proteomes" id="UP000001950">
    <property type="component" value="Chromosome 4"/>
</dbReference>
<dbReference type="SUPFAM" id="SSF56024">
    <property type="entry name" value="Phospholipase D/nuclease"/>
    <property type="match status" value="2"/>
</dbReference>
<dbReference type="RefSeq" id="XP_952999.1">
    <property type="nucleotide sequence ID" value="XM_947906.1"/>
</dbReference>
<protein>
    <submittedName>
        <fullName evidence="2">Cardiolipin synthetase, putative</fullName>
    </submittedName>
</protein>
<dbReference type="FunCoup" id="Q4U9X9">
    <property type="interactions" value="19"/>
</dbReference>
<feature type="domain" description="PLD phosphodiesterase" evidence="1">
    <location>
        <begin position="162"/>
        <end position="189"/>
    </location>
</feature>
<dbReference type="GO" id="GO:0030572">
    <property type="term" value="F:phosphatidyltransferase activity"/>
    <property type="evidence" value="ECO:0007669"/>
    <property type="project" value="UniProtKB-ARBA"/>
</dbReference>